<protein>
    <submittedName>
        <fullName evidence="2">Cystatin-S</fullName>
    </submittedName>
</protein>
<dbReference type="SUPFAM" id="SSF54403">
    <property type="entry name" value="Cystatin/monellin"/>
    <property type="match status" value="1"/>
</dbReference>
<sequence length="107" mass="11741">KLTNMFRFFVLAFALVAATNAINLDAIKPIAGGLMKGTVAQEKLQSVLAQANSDEKVKSIDNVKMQVVAGIRFIVDFTTQEDKQCTAIWVDAPWKNPKIQIVSVSCK</sequence>
<accession>A0A0A9Z182</accession>
<dbReference type="EMBL" id="GBHO01006003">
    <property type="protein sequence ID" value="JAG37601.1"/>
    <property type="molecule type" value="Transcribed_RNA"/>
</dbReference>
<dbReference type="Gene3D" id="3.10.450.10">
    <property type="match status" value="1"/>
</dbReference>
<name>A0A0A9Z182_LYGHE</name>
<feature type="signal peptide" evidence="1">
    <location>
        <begin position="1"/>
        <end position="21"/>
    </location>
</feature>
<dbReference type="AlphaFoldDB" id="A0A0A9Z182"/>
<dbReference type="InterPro" id="IPR046350">
    <property type="entry name" value="Cystatin_sf"/>
</dbReference>
<feature type="chain" id="PRO_5002072780" evidence="1">
    <location>
        <begin position="22"/>
        <end position="107"/>
    </location>
</feature>
<proteinExistence type="predicted"/>
<reference evidence="2" key="2">
    <citation type="submission" date="2014-07" db="EMBL/GenBank/DDBJ databases">
        <authorList>
            <person name="Hull J."/>
        </authorList>
    </citation>
    <scope>NUCLEOTIDE SEQUENCE</scope>
</reference>
<organism evidence="2">
    <name type="scientific">Lygus hesperus</name>
    <name type="common">Western plant bug</name>
    <dbReference type="NCBI Taxonomy" id="30085"/>
    <lineage>
        <taxon>Eukaryota</taxon>
        <taxon>Metazoa</taxon>
        <taxon>Ecdysozoa</taxon>
        <taxon>Arthropoda</taxon>
        <taxon>Hexapoda</taxon>
        <taxon>Insecta</taxon>
        <taxon>Pterygota</taxon>
        <taxon>Neoptera</taxon>
        <taxon>Paraneoptera</taxon>
        <taxon>Hemiptera</taxon>
        <taxon>Heteroptera</taxon>
        <taxon>Panheteroptera</taxon>
        <taxon>Cimicomorpha</taxon>
        <taxon>Miridae</taxon>
        <taxon>Mirini</taxon>
        <taxon>Lygus</taxon>
    </lineage>
</organism>
<evidence type="ECO:0000256" key="1">
    <source>
        <dbReference type="SAM" id="SignalP"/>
    </source>
</evidence>
<gene>
    <name evidence="2" type="primary">Cst4</name>
    <name evidence="2" type="ORF">CM83_18466</name>
</gene>
<keyword evidence="1" id="KW-0732">Signal</keyword>
<feature type="non-terminal residue" evidence="2">
    <location>
        <position position="1"/>
    </location>
</feature>
<evidence type="ECO:0000313" key="2">
    <source>
        <dbReference type="EMBL" id="JAG37601.1"/>
    </source>
</evidence>
<reference evidence="2" key="1">
    <citation type="journal article" date="2014" name="PLoS ONE">
        <title>Transcriptome-Based Identification of ABC Transporters in the Western Tarnished Plant Bug Lygus hesperus.</title>
        <authorList>
            <person name="Hull J.J."/>
            <person name="Chaney K."/>
            <person name="Geib S.M."/>
            <person name="Fabrick J.A."/>
            <person name="Brent C.S."/>
            <person name="Walsh D."/>
            <person name="Lavine L.C."/>
        </authorList>
    </citation>
    <scope>NUCLEOTIDE SEQUENCE</scope>
</reference>